<evidence type="ECO:0000313" key="1">
    <source>
        <dbReference type="EMBL" id="GAA1229601.1"/>
    </source>
</evidence>
<evidence type="ECO:0000313" key="2">
    <source>
        <dbReference type="Proteomes" id="UP001500653"/>
    </source>
</evidence>
<dbReference type="EMBL" id="BAAALN010000003">
    <property type="protein sequence ID" value="GAA1229601.1"/>
    <property type="molecule type" value="Genomic_DNA"/>
</dbReference>
<organism evidence="1 2">
    <name type="scientific">Prauserella halophila</name>
    <dbReference type="NCBI Taxonomy" id="185641"/>
    <lineage>
        <taxon>Bacteria</taxon>
        <taxon>Bacillati</taxon>
        <taxon>Actinomycetota</taxon>
        <taxon>Actinomycetes</taxon>
        <taxon>Pseudonocardiales</taxon>
        <taxon>Pseudonocardiaceae</taxon>
        <taxon>Prauserella</taxon>
    </lineage>
</organism>
<proteinExistence type="predicted"/>
<reference evidence="2" key="1">
    <citation type="journal article" date="2019" name="Int. J. Syst. Evol. Microbiol.">
        <title>The Global Catalogue of Microorganisms (GCM) 10K type strain sequencing project: providing services to taxonomists for standard genome sequencing and annotation.</title>
        <authorList>
            <consortium name="The Broad Institute Genomics Platform"/>
            <consortium name="The Broad Institute Genome Sequencing Center for Infectious Disease"/>
            <person name="Wu L."/>
            <person name="Ma J."/>
        </authorList>
    </citation>
    <scope>NUCLEOTIDE SEQUENCE [LARGE SCALE GENOMIC DNA]</scope>
    <source>
        <strain evidence="2">JCM 13023</strain>
    </source>
</reference>
<dbReference type="RefSeq" id="WP_253862803.1">
    <property type="nucleotide sequence ID" value="NZ_BAAALN010000003.1"/>
</dbReference>
<gene>
    <name evidence="1" type="ORF">GCM10009676_10260</name>
</gene>
<keyword evidence="2" id="KW-1185">Reference proteome</keyword>
<protein>
    <submittedName>
        <fullName evidence="1">Uncharacterized protein</fullName>
    </submittedName>
</protein>
<comment type="caution">
    <text evidence="1">The sequence shown here is derived from an EMBL/GenBank/DDBJ whole genome shotgun (WGS) entry which is preliminary data.</text>
</comment>
<accession>A0ABP4GPK9</accession>
<name>A0ABP4GPK9_9PSEU</name>
<sequence>MTHPIYCEQWCPPGTMPVVPGDGGRIGDEDTVTSCASCETVTDWLCHDVLPSIRRHGYYVPAGTSLEAEFDAMVQQGDLRSQAKELLEGIFPDGMPTSEGITPVAAWFDAPVDGR</sequence>
<dbReference type="Proteomes" id="UP001500653">
    <property type="component" value="Unassembled WGS sequence"/>
</dbReference>